<accession>A0A5J4P1D9</accession>
<name>A0A5J4P1D9_9TREM</name>
<feature type="domain" description="EGF-like" evidence="1">
    <location>
        <begin position="74"/>
        <end position="106"/>
    </location>
</feature>
<organism evidence="2 3">
    <name type="scientific">Paragonimus westermani</name>
    <dbReference type="NCBI Taxonomy" id="34504"/>
    <lineage>
        <taxon>Eukaryota</taxon>
        <taxon>Metazoa</taxon>
        <taxon>Spiralia</taxon>
        <taxon>Lophotrochozoa</taxon>
        <taxon>Platyhelminthes</taxon>
        <taxon>Trematoda</taxon>
        <taxon>Digenea</taxon>
        <taxon>Plagiorchiida</taxon>
        <taxon>Troglotremata</taxon>
        <taxon>Troglotrematidae</taxon>
        <taxon>Paragonimus</taxon>
    </lineage>
</organism>
<sequence>MCHVELTKQPRKLSSTTGFLELFKMEFVHSVTDRCADIKCHENGYCREGRCHCHEGFEGDGYWECRALNGTTDPCAGVQCHPHAHCEAGYCRCLQGYVGDGYGDCRKETNGPGYFLGSVSSSRDLCAYVTALTRREYKATKRACRAAIKQQASTCSPAIL</sequence>
<reference evidence="2 3" key="1">
    <citation type="journal article" date="2019" name="Gigascience">
        <title>Whole-genome sequence of the oriental lung fluke Paragonimus westermani.</title>
        <authorList>
            <person name="Oey H."/>
            <person name="Zakrzewski M."/>
            <person name="Narain K."/>
            <person name="Devi K.R."/>
            <person name="Agatsuma T."/>
            <person name="Nawaratna S."/>
            <person name="Gobert G.N."/>
            <person name="Jones M.K."/>
            <person name="Ragan M.A."/>
            <person name="McManus D.P."/>
            <person name="Krause L."/>
        </authorList>
    </citation>
    <scope>NUCLEOTIDE SEQUENCE [LARGE SCALE GENOMIC DNA]</scope>
    <source>
        <strain evidence="2 3">IND2009</strain>
    </source>
</reference>
<dbReference type="SMART" id="SM00181">
    <property type="entry name" value="EGF"/>
    <property type="match status" value="2"/>
</dbReference>
<dbReference type="Proteomes" id="UP000324629">
    <property type="component" value="Unassembled WGS sequence"/>
</dbReference>
<dbReference type="InterPro" id="IPR000742">
    <property type="entry name" value="EGF"/>
</dbReference>
<keyword evidence="3" id="KW-1185">Reference proteome</keyword>
<protein>
    <recommendedName>
        <fullName evidence="1">EGF-like domain-containing protein</fullName>
    </recommendedName>
</protein>
<evidence type="ECO:0000313" key="2">
    <source>
        <dbReference type="EMBL" id="KAA3681694.1"/>
    </source>
</evidence>
<evidence type="ECO:0000313" key="3">
    <source>
        <dbReference type="Proteomes" id="UP000324629"/>
    </source>
</evidence>
<proteinExistence type="predicted"/>
<dbReference type="EMBL" id="QNGE01000148">
    <property type="protein sequence ID" value="KAA3681694.1"/>
    <property type="molecule type" value="Genomic_DNA"/>
</dbReference>
<dbReference type="AlphaFoldDB" id="A0A5J4P1D9"/>
<gene>
    <name evidence="2" type="ORF">DEA37_0005492</name>
</gene>
<comment type="caution">
    <text evidence="2">The sequence shown here is derived from an EMBL/GenBank/DDBJ whole genome shotgun (WGS) entry which is preliminary data.</text>
</comment>
<evidence type="ECO:0000259" key="1">
    <source>
        <dbReference type="SMART" id="SM00181"/>
    </source>
</evidence>
<feature type="domain" description="EGF-like" evidence="1">
    <location>
        <begin position="34"/>
        <end position="66"/>
    </location>
</feature>